<keyword evidence="1" id="KW-0732">Signal</keyword>
<keyword evidence="3" id="KW-1185">Reference proteome</keyword>
<dbReference type="AlphaFoldDB" id="A0A846MGJ3"/>
<evidence type="ECO:0000313" key="3">
    <source>
        <dbReference type="Proteomes" id="UP000532769"/>
    </source>
</evidence>
<accession>A0A846MGJ3</accession>
<dbReference type="PANTHER" id="PTHR35399:SF2">
    <property type="entry name" value="DUF839 DOMAIN-CONTAINING PROTEIN"/>
    <property type="match status" value="1"/>
</dbReference>
<evidence type="ECO:0008006" key="4">
    <source>
        <dbReference type="Google" id="ProtNLM"/>
    </source>
</evidence>
<dbReference type="Pfam" id="PF05787">
    <property type="entry name" value="PhoX"/>
    <property type="match status" value="1"/>
</dbReference>
<dbReference type="SUPFAM" id="SSF63825">
    <property type="entry name" value="YWTD domain"/>
    <property type="match status" value="1"/>
</dbReference>
<evidence type="ECO:0000313" key="2">
    <source>
        <dbReference type="EMBL" id="NIK15033.1"/>
    </source>
</evidence>
<dbReference type="EMBL" id="JAASRS010000001">
    <property type="protein sequence ID" value="NIK15033.1"/>
    <property type="molecule type" value="Genomic_DNA"/>
</dbReference>
<dbReference type="PANTHER" id="PTHR35399">
    <property type="entry name" value="SLR8030 PROTEIN"/>
    <property type="match status" value="1"/>
</dbReference>
<comment type="caution">
    <text evidence="2">The sequence shown here is derived from an EMBL/GenBank/DDBJ whole genome shotgun (WGS) entry which is preliminary data.</text>
</comment>
<sequence length="654" mass="72156">MKKNGIAVALALGIMVPALHPTQAATKQKEVKIESISFSGSRVPTTVEEMSKPFTTASVVVKYTDGKTKKFPLTYKQLFKTTDKFKMSNGETFSAGTPTDYYGDPITDRSVDGKPVHYVSDAPDANSLLRPMKDGSLYLISHYEYISLDNAGNPAWRRVPASMTLTKLQQNMKTGELKVSTMDKIDFSAVNGLWVPCNGSLTPWNTHLGSEEYEPDARSFEFDTPDKPIQSTAHLKDFAKLYFDDEKKANPYYYGFIPEVTVSADGMTRVVKHYSTGRRSNELMVVMPDERTAYFGDDSEYTTLFMYAADKPRDLSAGTLYAAKFTQTSAENGGSGNLEWIKLGHATDKEIKRIIDKGIKFSDIFEVSDVPKEGFIPVKQYSGQNANYGKIEYLKLKPGMEKAAAFLESRRYAAMLGATSEFNKMEGLALNAKDKKVYVAISDISKGMEKNDQDPTDDIQLPKVKAGAVYELSLKPGQKTTAGEPINSGYVAVSMKALLVGEDLAQPDAYGNKANVNKIAGPDNLSFSEDYRTLFIGEDSSQHINNFVWAYNVDTKKLSRILSIPAGAEATGLQAADNRNGFSYVMSNFQHPGDELDNFAPTAVKIDDVKKAIDATYGIDQAGAVGYIQGLPNIEKLKEELKKQQKAPQSKKKK</sequence>
<reference evidence="2 3" key="1">
    <citation type="submission" date="2020-03" db="EMBL/GenBank/DDBJ databases">
        <title>Genomic Encyclopedia of Archaeal and Bacterial Type Strains, Phase II (KMG-II): from individual species to whole genera.</title>
        <authorList>
            <person name="Goeker M."/>
        </authorList>
    </citation>
    <scope>NUCLEOTIDE SEQUENCE [LARGE SCALE GENOMIC DNA]</scope>
    <source>
        <strain evidence="2 3">DSM 4749</strain>
    </source>
</reference>
<feature type="chain" id="PRO_5038931043" description="Alkaline phosphatase" evidence="1">
    <location>
        <begin position="21"/>
        <end position="654"/>
    </location>
</feature>
<dbReference type="InterPro" id="IPR008557">
    <property type="entry name" value="PhoX"/>
</dbReference>
<name>A0A846MGJ3_9BACL</name>
<dbReference type="Proteomes" id="UP000532769">
    <property type="component" value="Unassembled WGS sequence"/>
</dbReference>
<protein>
    <recommendedName>
        <fullName evidence="4">Alkaline phosphatase</fullName>
    </recommendedName>
</protein>
<dbReference type="RefSeq" id="WP_166909622.1">
    <property type="nucleotide sequence ID" value="NZ_JAASRS010000001.1"/>
</dbReference>
<proteinExistence type="predicted"/>
<gene>
    <name evidence="2" type="ORF">BDD39_001543</name>
</gene>
<feature type="signal peptide" evidence="1">
    <location>
        <begin position="1"/>
        <end position="20"/>
    </location>
</feature>
<organism evidence="2 3">
    <name type="scientific">Saccharococcus thermophilus</name>
    <dbReference type="NCBI Taxonomy" id="29396"/>
    <lineage>
        <taxon>Bacteria</taxon>
        <taxon>Bacillati</taxon>
        <taxon>Bacillota</taxon>
        <taxon>Bacilli</taxon>
        <taxon>Bacillales</taxon>
        <taxon>Anoxybacillaceae</taxon>
        <taxon>Saccharococcus</taxon>
    </lineage>
</organism>
<evidence type="ECO:0000256" key="1">
    <source>
        <dbReference type="SAM" id="SignalP"/>
    </source>
</evidence>